<protein>
    <submittedName>
        <fullName evidence="2">RNA-directed DNA polymerase, eukaryota</fullName>
    </submittedName>
</protein>
<reference evidence="2" key="1">
    <citation type="journal article" date="2019" name="Sci. Rep.">
        <title>Draft genome of Tanacetum cinerariifolium, the natural source of mosquito coil.</title>
        <authorList>
            <person name="Yamashiro T."/>
            <person name="Shiraishi A."/>
            <person name="Satake H."/>
            <person name="Nakayama K."/>
        </authorList>
    </citation>
    <scope>NUCLEOTIDE SEQUENCE</scope>
</reference>
<dbReference type="SUPFAM" id="SSF56219">
    <property type="entry name" value="DNase I-like"/>
    <property type="match status" value="1"/>
</dbReference>
<dbReference type="GO" id="GO:0003964">
    <property type="term" value="F:RNA-directed DNA polymerase activity"/>
    <property type="evidence" value="ECO:0007669"/>
    <property type="project" value="UniProtKB-KW"/>
</dbReference>
<evidence type="ECO:0000313" key="2">
    <source>
        <dbReference type="EMBL" id="GEU42157.1"/>
    </source>
</evidence>
<proteinExistence type="predicted"/>
<dbReference type="EMBL" id="BKCJ010001532">
    <property type="protein sequence ID" value="GEU42157.1"/>
    <property type="molecule type" value="Genomic_DNA"/>
</dbReference>
<dbReference type="AlphaFoldDB" id="A0A6L2K044"/>
<keyword evidence="2" id="KW-0695">RNA-directed DNA polymerase</keyword>
<sequence length="378" mass="43966">MMCHGSVLAELKGLWRDQEEDMELFKAMEMYQGSCKMLRIVWIGHFRLHANVFRFHRDLKPRVWKPKDSYQGTKPGVNVGNSVGSFASVLKKVMFKNEVCRPYRRKKVIMQGRLYWIRVKELEPWVLDFHDKKYDSSSSDGEPFEEDDGQVSGTKKQDKVNNDDNEVDRVSGTSFGYDQESISCDYFVANMGTWIPTSTKLLVISVLLRNNYLKKQLWEYLSSLVNRWDGESVLLGDFNEVRTEHESFGTSYNNSGARVFNNFISGASLIDLPLGGYTYTWAHKLASKMSKLDRFRVTEGLMLVFPHLSAICLVKHLFDHLPILMRELNVDYDAIPFRVFHSWFNMEGFDKMVEKSWKNSNFVESNGMVLLKKKLQMF</sequence>
<keyword evidence="2" id="KW-0808">Transferase</keyword>
<dbReference type="PANTHER" id="PTHR33710:SF64">
    <property type="entry name" value="ENDONUCLEASE_EXONUCLEASE_PHOSPHATASE DOMAIN-CONTAINING PROTEIN"/>
    <property type="match status" value="1"/>
</dbReference>
<feature type="region of interest" description="Disordered" evidence="1">
    <location>
        <begin position="136"/>
        <end position="171"/>
    </location>
</feature>
<organism evidence="2">
    <name type="scientific">Tanacetum cinerariifolium</name>
    <name type="common">Dalmatian daisy</name>
    <name type="synonym">Chrysanthemum cinerariifolium</name>
    <dbReference type="NCBI Taxonomy" id="118510"/>
    <lineage>
        <taxon>Eukaryota</taxon>
        <taxon>Viridiplantae</taxon>
        <taxon>Streptophyta</taxon>
        <taxon>Embryophyta</taxon>
        <taxon>Tracheophyta</taxon>
        <taxon>Spermatophyta</taxon>
        <taxon>Magnoliopsida</taxon>
        <taxon>eudicotyledons</taxon>
        <taxon>Gunneridae</taxon>
        <taxon>Pentapetalae</taxon>
        <taxon>asterids</taxon>
        <taxon>campanulids</taxon>
        <taxon>Asterales</taxon>
        <taxon>Asteraceae</taxon>
        <taxon>Asteroideae</taxon>
        <taxon>Anthemideae</taxon>
        <taxon>Anthemidinae</taxon>
        <taxon>Tanacetum</taxon>
    </lineage>
</organism>
<accession>A0A6L2K044</accession>
<dbReference type="PANTHER" id="PTHR33710">
    <property type="entry name" value="BNAC02G09200D PROTEIN"/>
    <property type="match status" value="1"/>
</dbReference>
<evidence type="ECO:0000256" key="1">
    <source>
        <dbReference type="SAM" id="MobiDB-lite"/>
    </source>
</evidence>
<gene>
    <name evidence="2" type="ORF">Tci_014135</name>
</gene>
<comment type="caution">
    <text evidence="2">The sequence shown here is derived from an EMBL/GenBank/DDBJ whole genome shotgun (WGS) entry which is preliminary data.</text>
</comment>
<dbReference type="InterPro" id="IPR036691">
    <property type="entry name" value="Endo/exonu/phosph_ase_sf"/>
</dbReference>
<dbReference type="Gene3D" id="3.60.10.10">
    <property type="entry name" value="Endonuclease/exonuclease/phosphatase"/>
    <property type="match status" value="1"/>
</dbReference>
<name>A0A6L2K044_TANCI</name>
<keyword evidence="2" id="KW-0548">Nucleotidyltransferase</keyword>